<dbReference type="InterPro" id="IPR010559">
    <property type="entry name" value="Sig_transdc_His_kin_internal"/>
</dbReference>
<reference evidence="2 3" key="1">
    <citation type="submission" date="2021-11" db="EMBL/GenBank/DDBJ databases">
        <title>Lacrimispora sp. nov. NSJ-141 isolated from human feces.</title>
        <authorList>
            <person name="Abdugheni R."/>
        </authorList>
    </citation>
    <scope>NUCLEOTIDE SEQUENCE [LARGE SCALE GENOMIC DNA]</scope>
    <source>
        <strain evidence="2 3">NSJ-141</strain>
    </source>
</reference>
<dbReference type="PANTHER" id="PTHR34220:SF7">
    <property type="entry name" value="SENSOR HISTIDINE KINASE YPDA"/>
    <property type="match status" value="1"/>
</dbReference>
<dbReference type="EMBL" id="JAJNOR010000011">
    <property type="protein sequence ID" value="MCD2493687.1"/>
    <property type="molecule type" value="Genomic_DNA"/>
</dbReference>
<feature type="domain" description="Histidine kinase/HSP90-like ATPase" evidence="1">
    <location>
        <begin position="175"/>
        <end position="293"/>
    </location>
</feature>
<evidence type="ECO:0000259" key="1">
    <source>
        <dbReference type="SMART" id="SM00387"/>
    </source>
</evidence>
<dbReference type="Pfam" id="PF06580">
    <property type="entry name" value="His_kinase"/>
    <property type="match status" value="1"/>
</dbReference>
<gene>
    <name evidence="2" type="ORF">LQE92_13835</name>
</gene>
<dbReference type="Gene3D" id="3.30.565.10">
    <property type="entry name" value="Histidine kinase-like ATPase, C-terminal domain"/>
    <property type="match status" value="1"/>
</dbReference>
<organism evidence="2 3">
    <name type="scientific">Lientehia hominis</name>
    <dbReference type="NCBI Taxonomy" id="2897778"/>
    <lineage>
        <taxon>Bacteria</taxon>
        <taxon>Bacillati</taxon>
        <taxon>Bacillota</taxon>
        <taxon>Clostridia</taxon>
        <taxon>Lachnospirales</taxon>
        <taxon>Lachnospiraceae</taxon>
        <taxon>Lientehia</taxon>
    </lineage>
</organism>
<sequence>MKGLIVLVILETLCIFLLILAMIHAVKAVKGFIETHHYDMEADTKKRLPISALVTGLLEHIVENSKKQVNYSLLQKQAELAAMQNQIGPHFLYNTLDSIRGLALDENAQQTTSVIEALSSMLRYSISQNGNFSTVQKELDNLKDYTDIMKYRLKVPFSIEIDESLDDEAIRSYIIPKLVFQPIVENAIYHGFDKSRENNSIYLSARCTDVHLIIIIRDNGTGMDEEELIKHSRRLLESTGEIQNYQVDSGEKSIGLININQRIQLMFGSRYGLTVYSLKNLGTEVQIKLPIVLSEESLRFFGDGL</sequence>
<dbReference type="PANTHER" id="PTHR34220">
    <property type="entry name" value="SENSOR HISTIDINE KINASE YPDA"/>
    <property type="match status" value="1"/>
</dbReference>
<dbReference type="Pfam" id="PF02518">
    <property type="entry name" value="HATPase_c"/>
    <property type="match status" value="1"/>
</dbReference>
<dbReference type="InterPro" id="IPR036890">
    <property type="entry name" value="HATPase_C_sf"/>
</dbReference>
<accession>A0AAP2RKG4</accession>
<dbReference type="GO" id="GO:0016020">
    <property type="term" value="C:membrane"/>
    <property type="evidence" value="ECO:0007669"/>
    <property type="project" value="InterPro"/>
</dbReference>
<comment type="caution">
    <text evidence="2">The sequence shown here is derived from an EMBL/GenBank/DDBJ whole genome shotgun (WGS) entry which is preliminary data.</text>
</comment>
<protein>
    <submittedName>
        <fullName evidence="2">Histidine kinase</fullName>
    </submittedName>
</protein>
<dbReference type="GO" id="GO:0000155">
    <property type="term" value="F:phosphorelay sensor kinase activity"/>
    <property type="evidence" value="ECO:0007669"/>
    <property type="project" value="InterPro"/>
</dbReference>
<proteinExistence type="predicted"/>
<keyword evidence="3" id="KW-1185">Reference proteome</keyword>
<dbReference type="SUPFAM" id="SSF55874">
    <property type="entry name" value="ATPase domain of HSP90 chaperone/DNA topoisomerase II/histidine kinase"/>
    <property type="match status" value="1"/>
</dbReference>
<dbReference type="InterPro" id="IPR003594">
    <property type="entry name" value="HATPase_dom"/>
</dbReference>
<evidence type="ECO:0000313" key="3">
    <source>
        <dbReference type="Proteomes" id="UP001299265"/>
    </source>
</evidence>
<name>A0AAP2RKG4_9FIRM</name>
<dbReference type="RefSeq" id="WP_231063531.1">
    <property type="nucleotide sequence ID" value="NZ_JAJNOR010000011.1"/>
</dbReference>
<dbReference type="SMART" id="SM00387">
    <property type="entry name" value="HATPase_c"/>
    <property type="match status" value="1"/>
</dbReference>
<dbReference type="Proteomes" id="UP001299265">
    <property type="component" value="Unassembled WGS sequence"/>
</dbReference>
<dbReference type="InterPro" id="IPR050640">
    <property type="entry name" value="Bact_2-comp_sensor_kinase"/>
</dbReference>
<keyword evidence="2" id="KW-0418">Kinase</keyword>
<dbReference type="AlphaFoldDB" id="A0AAP2RKG4"/>
<evidence type="ECO:0000313" key="2">
    <source>
        <dbReference type="EMBL" id="MCD2493687.1"/>
    </source>
</evidence>
<keyword evidence="2" id="KW-0808">Transferase</keyword>